<dbReference type="OMA" id="WRTIATW"/>
<organism evidence="2">
    <name type="scientific">Oryza punctata</name>
    <name type="common">Red rice</name>
    <dbReference type="NCBI Taxonomy" id="4537"/>
    <lineage>
        <taxon>Eukaryota</taxon>
        <taxon>Viridiplantae</taxon>
        <taxon>Streptophyta</taxon>
        <taxon>Embryophyta</taxon>
        <taxon>Tracheophyta</taxon>
        <taxon>Spermatophyta</taxon>
        <taxon>Magnoliopsida</taxon>
        <taxon>Liliopsida</taxon>
        <taxon>Poales</taxon>
        <taxon>Poaceae</taxon>
        <taxon>BOP clade</taxon>
        <taxon>Oryzoideae</taxon>
        <taxon>Oryzeae</taxon>
        <taxon>Oryzinae</taxon>
        <taxon>Oryza</taxon>
    </lineage>
</organism>
<dbReference type="PANTHER" id="PTHR33110">
    <property type="entry name" value="F-BOX/KELCH-REPEAT PROTEIN-RELATED"/>
    <property type="match status" value="1"/>
</dbReference>
<accession>A0A0E0JZ20</accession>
<name>A0A0E0JZ20_ORYPU</name>
<dbReference type="HOGENOM" id="CLU_312011_0_0_1"/>
<feature type="domain" description="KIB1-4 beta-propeller" evidence="1">
    <location>
        <begin position="645"/>
        <end position="916"/>
    </location>
</feature>
<dbReference type="EnsemblPlants" id="OPUNC02G12620.1">
    <property type="protein sequence ID" value="OPUNC02G12620.1"/>
    <property type="gene ID" value="OPUNC02G12620"/>
</dbReference>
<evidence type="ECO:0000313" key="2">
    <source>
        <dbReference type="EnsemblPlants" id="OPUNC02G12620.1"/>
    </source>
</evidence>
<dbReference type="AlphaFoldDB" id="A0A0E0JZ20"/>
<dbReference type="Proteomes" id="UP000026962">
    <property type="component" value="Chromosome 2"/>
</dbReference>
<sequence length="1031" mass="117446">MPGTGEVLARYLVESRGQLLMVVRFVSAENAIVAVDVFKLELQPQPPSWKKLNFDTLTDRRIFLARGCSIAVEMRNPCPLSIYFLDDSARFDGAGASTSQAQQIEGPFPCGDTGRCFEQGIVRCLPREPSSDSSPWTWFYLPPNGALCEWFEMQAAKQLEQLRLHLPEECVAGILHHLLCLPDHSMFSGVCTRWRTIATWHLPPMQPWLFMPSTTATSFFCVACERTHQGPRLPDNARGARFCGAYLEGWVVAAEIPNDDRAVPWNRGPALLNLCTGEQVLLPRHLRNNNPTVTTINHIQAVILSNTPSQAHPYYAAAIVSGKPNIMFWRPGMNEWAPPMLKWDSGFKMWQKQLSKDPIEDAKYIVFGPLGGGFYVLNNKEDLLVYTPKANDKHDELTMSSVEKYQVRRNPRQTTPGPGEVLARYLVLSCRGHLLMVVRFVSTEKTTVEFDVFKLELKPPSWKKLTLDTLTDQTIFLVRGCSFAVEMKKSCQFPPNIYFLDDSARFNGAGTSTSQAQQVEGPFPCGDTGRCCGQGIVRCLPREPPSDSSPWTWFYLPPYEALREWFMTQAVKQLEQLRLHLPEECVAGILHHLLCLPDHSMFSGVCTRWRTIASGHLSPMQPWLFMPSTSATSFFCVACERTHQGPRLPDNARGARFCGTFLEGWVAAAEIPYDDPLPWNRFPALLNLRTGERVLLPRHLRNNNPGTTTINRIQAIILSDSPSQTRRYWVAAIVSGKPNLMFWRDNMNKWVPPMLKWDSGFKIWQKQLSKDPIEDVKYFFEGPLGGGFYVLNNKEDLLVYTPKADDEYGELTMSSVKKFQVRRNSRSTMPGPGEVLGRYLLQSRGQLLMVVRFVSTEKATVTFDVFKMVLEPLSWKKLSLDTLTDRRIFLVRGFSMVVEMRNPCPPSIYFLDDSVRFDGAGTSQVGNPFPCGDTGRCCEQGIVRCLPREPPSDSSPWTWFYLPQNYGLREWYRMHLQAAQRWEQQRLNVHQDGCDENLRLSAIDDVLMVRSWYSFYFFIIFFEMGVDFGYP</sequence>
<feature type="domain" description="KIB1-4 beta-propeller" evidence="1">
    <location>
        <begin position="230"/>
        <end position="505"/>
    </location>
</feature>
<proteinExistence type="predicted"/>
<evidence type="ECO:0000259" key="1">
    <source>
        <dbReference type="Pfam" id="PF03478"/>
    </source>
</evidence>
<dbReference type="PANTHER" id="PTHR33110:SF69">
    <property type="entry name" value="OS02G0318200 PROTEIN"/>
    <property type="match status" value="1"/>
</dbReference>
<feature type="domain" description="KIB1-4 beta-propeller" evidence="1">
    <location>
        <begin position="10"/>
        <end position="90"/>
    </location>
</feature>
<reference evidence="2" key="2">
    <citation type="submission" date="2018-05" db="EMBL/GenBank/DDBJ databases">
        <title>OpunRS2 (Oryza punctata Reference Sequence Version 2).</title>
        <authorList>
            <person name="Zhang J."/>
            <person name="Kudrna D."/>
            <person name="Lee S."/>
            <person name="Talag J."/>
            <person name="Welchert J."/>
            <person name="Wing R.A."/>
        </authorList>
    </citation>
    <scope>NUCLEOTIDE SEQUENCE [LARGE SCALE GENOMIC DNA]</scope>
</reference>
<dbReference type="STRING" id="4537.A0A0E0JZ20"/>
<protein>
    <recommendedName>
        <fullName evidence="1">KIB1-4 beta-propeller domain-containing protein</fullName>
    </recommendedName>
</protein>
<reference evidence="2" key="1">
    <citation type="submission" date="2015-04" db="UniProtKB">
        <authorList>
            <consortium name="EnsemblPlants"/>
        </authorList>
    </citation>
    <scope>IDENTIFICATION</scope>
</reference>
<dbReference type="InterPro" id="IPR005174">
    <property type="entry name" value="KIB1-4_b-propeller"/>
</dbReference>
<dbReference type="Pfam" id="PF03478">
    <property type="entry name" value="Beta-prop_KIB1-4"/>
    <property type="match status" value="3"/>
</dbReference>
<evidence type="ECO:0000313" key="3">
    <source>
        <dbReference type="Proteomes" id="UP000026962"/>
    </source>
</evidence>
<keyword evidence="3" id="KW-1185">Reference proteome</keyword>
<dbReference type="Gramene" id="OPUNC02G12620.1">
    <property type="protein sequence ID" value="OPUNC02G12620.1"/>
    <property type="gene ID" value="OPUNC02G12620"/>
</dbReference>